<keyword evidence="1" id="KW-0472">Membrane</keyword>
<feature type="transmembrane region" description="Helical" evidence="1">
    <location>
        <begin position="85"/>
        <end position="103"/>
    </location>
</feature>
<evidence type="ECO:0000256" key="1">
    <source>
        <dbReference type="SAM" id="Phobius"/>
    </source>
</evidence>
<dbReference type="EMBL" id="PCVL01000015">
    <property type="protein sequence ID" value="PIQ72724.1"/>
    <property type="molecule type" value="Genomic_DNA"/>
</dbReference>
<sequence length="189" mass="21362">MSNKKFSVRQLAIAAGLSAFSAVVQLIHIGYQSPQFGMWIDIVAVTWIMAFFLFGLRSSILVSLVGALVITLFAPDTWLGASMKWVASMPMWLSLAVWILILKKSPNLYRQPKHLILPILIGLIIRCLLILPLNYYYAIPIWTGLTTAKAMAIIPWYIIVLFNTIQGIIDVVAAWILVFKFKLKRFAKH</sequence>
<gene>
    <name evidence="2" type="ORF">COV86_01515</name>
</gene>
<feature type="transmembrane region" description="Helical" evidence="1">
    <location>
        <begin position="61"/>
        <end position="79"/>
    </location>
</feature>
<feature type="transmembrane region" description="Helical" evidence="1">
    <location>
        <begin position="156"/>
        <end position="179"/>
    </location>
</feature>
<comment type="caution">
    <text evidence="2">The sequence shown here is derived from an EMBL/GenBank/DDBJ whole genome shotgun (WGS) entry which is preliminary data.</text>
</comment>
<evidence type="ECO:0000313" key="2">
    <source>
        <dbReference type="EMBL" id="PIQ72724.1"/>
    </source>
</evidence>
<keyword evidence="1" id="KW-0812">Transmembrane</keyword>
<evidence type="ECO:0000313" key="3">
    <source>
        <dbReference type="Proteomes" id="UP000229570"/>
    </source>
</evidence>
<dbReference type="Proteomes" id="UP000229570">
    <property type="component" value="Unassembled WGS sequence"/>
</dbReference>
<reference evidence="2 3" key="1">
    <citation type="submission" date="2017-09" db="EMBL/GenBank/DDBJ databases">
        <title>Depth-based differentiation of microbial function through sediment-hosted aquifers and enrichment of novel symbionts in the deep terrestrial subsurface.</title>
        <authorList>
            <person name="Probst A.J."/>
            <person name="Ladd B."/>
            <person name="Jarett J.K."/>
            <person name="Geller-Mcgrath D.E."/>
            <person name="Sieber C.M."/>
            <person name="Emerson J.B."/>
            <person name="Anantharaman K."/>
            <person name="Thomas B.C."/>
            <person name="Malmstrom R."/>
            <person name="Stieglmeier M."/>
            <person name="Klingl A."/>
            <person name="Woyke T."/>
            <person name="Ryan C.M."/>
            <person name="Banfield J.F."/>
        </authorList>
    </citation>
    <scope>NUCLEOTIDE SEQUENCE [LARGE SCALE GENOMIC DNA]</scope>
    <source>
        <strain evidence="2">CG11_big_fil_rev_8_21_14_0_20_35_14</strain>
    </source>
</reference>
<name>A0A2H0KQR5_9BACT</name>
<feature type="transmembrane region" description="Helical" evidence="1">
    <location>
        <begin position="115"/>
        <end position="136"/>
    </location>
</feature>
<organism evidence="2 3">
    <name type="scientific">Candidatus Roizmanbacteria bacterium CG11_big_fil_rev_8_21_14_0_20_35_14</name>
    <dbReference type="NCBI Taxonomy" id="1974855"/>
    <lineage>
        <taxon>Bacteria</taxon>
        <taxon>Candidatus Roizmaniibacteriota</taxon>
    </lineage>
</organism>
<evidence type="ECO:0008006" key="4">
    <source>
        <dbReference type="Google" id="ProtNLM"/>
    </source>
</evidence>
<accession>A0A2H0KQR5</accession>
<dbReference type="AlphaFoldDB" id="A0A2H0KQR5"/>
<protein>
    <recommendedName>
        <fullName evidence="4">ECF transporter S component</fullName>
    </recommendedName>
</protein>
<dbReference type="Gene3D" id="1.10.1760.20">
    <property type="match status" value="1"/>
</dbReference>
<proteinExistence type="predicted"/>
<keyword evidence="1" id="KW-1133">Transmembrane helix</keyword>
<feature type="transmembrane region" description="Helical" evidence="1">
    <location>
        <begin position="36"/>
        <end position="54"/>
    </location>
</feature>